<name>A0A0W1R548_9EURY</name>
<dbReference type="InterPro" id="IPR006311">
    <property type="entry name" value="TAT_signal"/>
</dbReference>
<protein>
    <submittedName>
        <fullName evidence="1">Uncharacterized protein</fullName>
    </submittedName>
</protein>
<proteinExistence type="predicted"/>
<dbReference type="EMBL" id="LOPU01000030">
    <property type="protein sequence ID" value="KTG08534.1"/>
    <property type="molecule type" value="Genomic_DNA"/>
</dbReference>
<evidence type="ECO:0000313" key="1">
    <source>
        <dbReference type="EMBL" id="KTG08534.1"/>
    </source>
</evidence>
<dbReference type="STRING" id="1514971.AUR64_17815"/>
<dbReference type="OrthoDB" id="282577at2157"/>
<accession>A0A0W1R548</accession>
<gene>
    <name evidence="1" type="ORF">AUR64_17815</name>
</gene>
<reference evidence="1 2" key="1">
    <citation type="submission" date="2015-12" db="EMBL/GenBank/DDBJ databases">
        <title>Haloprofundus marisrubri gen. nov., sp. nov., an extremely halophilic archaeon isolated from the Discovery deep brine-seawater interface in the Red Sea.</title>
        <authorList>
            <person name="Zhang G."/>
            <person name="Stingl U."/>
            <person name="Rashid M."/>
        </authorList>
    </citation>
    <scope>NUCLEOTIDE SEQUENCE [LARGE SCALE GENOMIC DNA]</scope>
    <source>
        <strain evidence="1 2">SB9</strain>
    </source>
</reference>
<dbReference type="Proteomes" id="UP000054387">
    <property type="component" value="Unassembled WGS sequence"/>
</dbReference>
<dbReference type="AlphaFoldDB" id="A0A0W1R548"/>
<sequence length="156" mass="16588">MPRSQTTRRRILGACGVGVAGLVSGCVGAGVLGESEASTQLSELHLGNSHVEAHSIDLIVRRDGELVHWTSHELDGVENNVSDGETLDLSWSETPGSYVISARLDGAENWETFALSDLGDAPCYRLLVKIDHEGRLGIWSMATPDACGDESTTPTA</sequence>
<comment type="caution">
    <text evidence="1">The sequence shown here is derived from an EMBL/GenBank/DDBJ whole genome shotgun (WGS) entry which is preliminary data.</text>
</comment>
<keyword evidence="2" id="KW-1185">Reference proteome</keyword>
<evidence type="ECO:0000313" key="2">
    <source>
        <dbReference type="Proteomes" id="UP000054387"/>
    </source>
</evidence>
<dbReference type="PROSITE" id="PS51257">
    <property type="entry name" value="PROKAR_LIPOPROTEIN"/>
    <property type="match status" value="1"/>
</dbReference>
<organism evidence="1 2">
    <name type="scientific">Haloprofundus marisrubri</name>
    <dbReference type="NCBI Taxonomy" id="1514971"/>
    <lineage>
        <taxon>Archaea</taxon>
        <taxon>Methanobacteriati</taxon>
        <taxon>Methanobacteriota</taxon>
        <taxon>Stenosarchaea group</taxon>
        <taxon>Halobacteria</taxon>
        <taxon>Halobacteriales</taxon>
        <taxon>Haloferacaceae</taxon>
        <taxon>Haloprofundus</taxon>
    </lineage>
</organism>
<dbReference type="RefSeq" id="WP_058582818.1">
    <property type="nucleotide sequence ID" value="NZ_LOPU01000030.1"/>
</dbReference>
<dbReference type="PROSITE" id="PS51318">
    <property type="entry name" value="TAT"/>
    <property type="match status" value="1"/>
</dbReference>